<comment type="caution">
    <text evidence="1">The sequence shown here is derived from an EMBL/GenBank/DDBJ whole genome shotgun (WGS) entry which is preliminary data.</text>
</comment>
<organism evidence="1 2">
    <name type="scientific">Nocardia jiangxiensis</name>
    <dbReference type="NCBI Taxonomy" id="282685"/>
    <lineage>
        <taxon>Bacteria</taxon>
        <taxon>Bacillati</taxon>
        <taxon>Actinomycetota</taxon>
        <taxon>Actinomycetes</taxon>
        <taxon>Mycobacteriales</taxon>
        <taxon>Nocardiaceae</taxon>
        <taxon>Nocardia</taxon>
    </lineage>
</organism>
<name>A0ABW6S9X0_9NOCA</name>
<dbReference type="RefSeq" id="WP_387405884.1">
    <property type="nucleotide sequence ID" value="NZ_JBIAQY010000012.1"/>
</dbReference>
<protein>
    <submittedName>
        <fullName evidence="1">Uncharacterized protein</fullName>
    </submittedName>
</protein>
<sequence>MDSGGGGPTTTMHVTYYAASGPYGDLLPVDRFTLTRPRRA</sequence>
<dbReference type="EMBL" id="JBIAQY010000012">
    <property type="protein sequence ID" value="MFF3572210.1"/>
    <property type="molecule type" value="Genomic_DNA"/>
</dbReference>
<dbReference type="Proteomes" id="UP001601992">
    <property type="component" value="Unassembled WGS sequence"/>
</dbReference>
<evidence type="ECO:0000313" key="1">
    <source>
        <dbReference type="EMBL" id="MFF3572210.1"/>
    </source>
</evidence>
<reference evidence="1 2" key="1">
    <citation type="submission" date="2024-10" db="EMBL/GenBank/DDBJ databases">
        <title>The Natural Products Discovery Center: Release of the First 8490 Sequenced Strains for Exploring Actinobacteria Biosynthetic Diversity.</title>
        <authorList>
            <person name="Kalkreuter E."/>
            <person name="Kautsar S.A."/>
            <person name="Yang D."/>
            <person name="Bader C.D."/>
            <person name="Teijaro C.N."/>
            <person name="Fluegel L."/>
            <person name="Davis C.M."/>
            <person name="Simpson J.R."/>
            <person name="Lauterbach L."/>
            <person name="Steele A.D."/>
            <person name="Gui C."/>
            <person name="Meng S."/>
            <person name="Li G."/>
            <person name="Viehrig K."/>
            <person name="Ye F."/>
            <person name="Su P."/>
            <person name="Kiefer A.F."/>
            <person name="Nichols A."/>
            <person name="Cepeda A.J."/>
            <person name="Yan W."/>
            <person name="Fan B."/>
            <person name="Jiang Y."/>
            <person name="Adhikari A."/>
            <person name="Zheng C.-J."/>
            <person name="Schuster L."/>
            <person name="Cowan T.M."/>
            <person name="Smanski M.J."/>
            <person name="Chevrette M.G."/>
            <person name="De Carvalho L.P.S."/>
            <person name="Shen B."/>
        </authorList>
    </citation>
    <scope>NUCLEOTIDE SEQUENCE [LARGE SCALE GENOMIC DNA]</scope>
    <source>
        <strain evidence="1 2">NPDC002593</strain>
    </source>
</reference>
<evidence type="ECO:0000313" key="2">
    <source>
        <dbReference type="Proteomes" id="UP001601992"/>
    </source>
</evidence>
<proteinExistence type="predicted"/>
<keyword evidence="2" id="KW-1185">Reference proteome</keyword>
<gene>
    <name evidence="1" type="ORF">ACFYXQ_30960</name>
</gene>
<accession>A0ABW6S9X0</accession>